<keyword evidence="1" id="KW-0812">Transmembrane</keyword>
<sequence length="132" mass="15082">MDDRITEEADFPSYNGYLYPRHHEAVVGGVGRSASMTMYASANALLSQGPPCQKRWPICAFLVDRVAPTVIYPRRPVRKARFFYLVNAVEFPVGFTTVTWYDRSVRRVDLWDDIGFDMTCSTEIEGNVLVHE</sequence>
<accession>A0A2H3EIR5</accession>
<organism evidence="2 3">
    <name type="scientific">Armillaria gallica</name>
    <name type="common">Bulbous honey fungus</name>
    <name type="synonym">Armillaria bulbosa</name>
    <dbReference type="NCBI Taxonomy" id="47427"/>
    <lineage>
        <taxon>Eukaryota</taxon>
        <taxon>Fungi</taxon>
        <taxon>Dikarya</taxon>
        <taxon>Basidiomycota</taxon>
        <taxon>Agaricomycotina</taxon>
        <taxon>Agaricomycetes</taxon>
        <taxon>Agaricomycetidae</taxon>
        <taxon>Agaricales</taxon>
        <taxon>Marasmiineae</taxon>
        <taxon>Physalacriaceae</taxon>
        <taxon>Armillaria</taxon>
    </lineage>
</organism>
<feature type="transmembrane region" description="Helical" evidence="1">
    <location>
        <begin position="82"/>
        <end position="101"/>
    </location>
</feature>
<keyword evidence="1" id="KW-1133">Transmembrane helix</keyword>
<dbReference type="InParanoid" id="A0A2H3EIR5"/>
<gene>
    <name evidence="2" type="ORF">ARMGADRAFT_528092</name>
</gene>
<protein>
    <submittedName>
        <fullName evidence="2">Uncharacterized protein</fullName>
    </submittedName>
</protein>
<keyword evidence="3" id="KW-1185">Reference proteome</keyword>
<evidence type="ECO:0000313" key="3">
    <source>
        <dbReference type="Proteomes" id="UP000217790"/>
    </source>
</evidence>
<dbReference type="AlphaFoldDB" id="A0A2H3EIR5"/>
<dbReference type="Proteomes" id="UP000217790">
    <property type="component" value="Unassembled WGS sequence"/>
</dbReference>
<name>A0A2H3EIR5_ARMGA</name>
<proteinExistence type="predicted"/>
<evidence type="ECO:0000256" key="1">
    <source>
        <dbReference type="SAM" id="Phobius"/>
    </source>
</evidence>
<dbReference type="EMBL" id="KZ293647">
    <property type="protein sequence ID" value="PBL00044.1"/>
    <property type="molecule type" value="Genomic_DNA"/>
</dbReference>
<evidence type="ECO:0000313" key="2">
    <source>
        <dbReference type="EMBL" id="PBL00044.1"/>
    </source>
</evidence>
<keyword evidence="1" id="KW-0472">Membrane</keyword>
<reference evidence="3" key="1">
    <citation type="journal article" date="2017" name="Nat. Ecol. Evol.">
        <title>Genome expansion and lineage-specific genetic innovations in the forest pathogenic fungi Armillaria.</title>
        <authorList>
            <person name="Sipos G."/>
            <person name="Prasanna A.N."/>
            <person name="Walter M.C."/>
            <person name="O'Connor E."/>
            <person name="Balint B."/>
            <person name="Krizsan K."/>
            <person name="Kiss B."/>
            <person name="Hess J."/>
            <person name="Varga T."/>
            <person name="Slot J."/>
            <person name="Riley R."/>
            <person name="Boka B."/>
            <person name="Rigling D."/>
            <person name="Barry K."/>
            <person name="Lee J."/>
            <person name="Mihaltcheva S."/>
            <person name="LaButti K."/>
            <person name="Lipzen A."/>
            <person name="Waldron R."/>
            <person name="Moloney N.M."/>
            <person name="Sperisen C."/>
            <person name="Kredics L."/>
            <person name="Vagvoelgyi C."/>
            <person name="Patrignani A."/>
            <person name="Fitzpatrick D."/>
            <person name="Nagy I."/>
            <person name="Doyle S."/>
            <person name="Anderson J.B."/>
            <person name="Grigoriev I.V."/>
            <person name="Gueldener U."/>
            <person name="Muensterkoetter M."/>
            <person name="Nagy L.G."/>
        </authorList>
    </citation>
    <scope>NUCLEOTIDE SEQUENCE [LARGE SCALE GENOMIC DNA]</scope>
    <source>
        <strain evidence="3">Ar21-2</strain>
    </source>
</reference>